<evidence type="ECO:0000313" key="4">
    <source>
        <dbReference type="Proteomes" id="UP000007177"/>
    </source>
</evidence>
<dbReference type="Gene3D" id="3.40.50.10690">
    <property type="entry name" value="putative lor/sdh protein like domains"/>
    <property type="match status" value="1"/>
</dbReference>
<dbReference type="AlphaFoldDB" id="H6LBZ6"/>
<gene>
    <name evidence="3" type="ordered locus">Awo_c09510</name>
</gene>
<dbReference type="OrthoDB" id="5386290at2"/>
<dbReference type="EMBL" id="CP002987">
    <property type="protein sequence ID" value="AFA47739.1"/>
    <property type="molecule type" value="Genomic_DNA"/>
</dbReference>
<dbReference type="eggNOG" id="COG1915">
    <property type="taxonomic scope" value="Bacteria"/>
</dbReference>
<dbReference type="InterPro" id="IPR048964">
    <property type="entry name" value="ArgZ/ArgE-like_C_1st"/>
</dbReference>
<reference evidence="3 4" key="2">
    <citation type="journal article" date="2012" name="PLoS ONE">
        <title>An ancient pathway combining carbon dioxide fixation with the generation and utilization of a sodium ion gradient for ATP synthesis.</title>
        <authorList>
            <person name="Poehlein A."/>
            <person name="Schmidt S."/>
            <person name="Kaster A.K."/>
            <person name="Goenrich M."/>
            <person name="Vollmers J."/>
            <person name="Thurmer A."/>
            <person name="Bertsch J."/>
            <person name="Schuchmann K."/>
            <person name="Voigt B."/>
            <person name="Hecker M."/>
            <person name="Daniel R."/>
            <person name="Thauer R.K."/>
            <person name="Gottschalk G."/>
            <person name="Muller V."/>
        </authorList>
    </citation>
    <scope>NUCLEOTIDE SEQUENCE [LARGE SCALE GENOMIC DNA]</scope>
    <source>
        <strain evidence="4">ATCC 29683 / DSM 1030 / JCM 2381 / KCTC 1655 / WB1</strain>
    </source>
</reference>
<reference evidence="4" key="1">
    <citation type="submission" date="2011-07" db="EMBL/GenBank/DDBJ databases">
        <title>Complete genome sequence of Acetobacterium woodii.</title>
        <authorList>
            <person name="Poehlein A."/>
            <person name="Schmidt S."/>
            <person name="Kaster A.-K."/>
            <person name="Goenrich M."/>
            <person name="Vollmers J."/>
            <person name="Thuermer A."/>
            <person name="Gottschalk G."/>
            <person name="Thauer R.K."/>
            <person name="Daniel R."/>
            <person name="Mueller V."/>
        </authorList>
    </citation>
    <scope>NUCLEOTIDE SEQUENCE [LARGE SCALE GENOMIC DNA]</scope>
    <source>
        <strain evidence="4">ATCC 29683 / DSM 1030 / JCM 2381 / KCTC 1655 / WB1</strain>
    </source>
</reference>
<evidence type="ECO:0000313" key="3">
    <source>
        <dbReference type="EMBL" id="AFA47739.1"/>
    </source>
</evidence>
<proteinExistence type="predicted"/>
<protein>
    <recommendedName>
        <fullName evidence="5">TIGR00300 family protein</fullName>
    </recommendedName>
</protein>
<dbReference type="Pfam" id="PF21571">
    <property type="entry name" value="ArgZ-like_C_1st"/>
    <property type="match status" value="1"/>
</dbReference>
<dbReference type="KEGG" id="awo:Awo_c09510"/>
<dbReference type="Gene3D" id="2.40.420.10">
    <property type="entry name" value="conserved putative lor/sdh protein from methanococcus maripaludis s2 domain"/>
    <property type="match status" value="1"/>
</dbReference>
<dbReference type="HOGENOM" id="CLU_056125_0_0_9"/>
<dbReference type="Pfam" id="PF21570">
    <property type="entry name" value="ArgZ-like_C_2nd"/>
    <property type="match status" value="1"/>
</dbReference>
<accession>H6LBZ6</accession>
<dbReference type="RefSeq" id="WP_014355342.1">
    <property type="nucleotide sequence ID" value="NC_016894.1"/>
</dbReference>
<feature type="domain" description="Arginine dihydrolase ArgZ/ArgE-like C-terminal first subdomain" evidence="2">
    <location>
        <begin position="48"/>
        <end position="122"/>
    </location>
</feature>
<dbReference type="STRING" id="931626.Awo_c09510"/>
<dbReference type="InterPro" id="IPR048963">
    <property type="entry name" value="ArgZ/ArgE-like_C_2nd"/>
</dbReference>
<dbReference type="Proteomes" id="UP000007177">
    <property type="component" value="Chromosome"/>
</dbReference>
<sequence>MFTLPNYTTPDFSEPFFINAPSVRTMPAPMDGVVPENFYATTIFPEYFKIHNTWQLMRESRMDCVVVIKDDHPAAVEFRNVKKGDAVVVGRHEDGGNGVYVDHFAFNKKQNETDNFSFRTSNSRETAYSRDYDRLYELLEFERDHGYLLWVLGPAVTFDQDSRNAMTKLIENGYVDALFAGNALATHDLESHFFNTALGQDIYSKENKSMGHYHHIETINRARSCETLENLVETYKIEDGIVSACIKNKIPMVLAGSIRDDGPLPSVYADVYQAQDALRVHTRKATTVICLATQLHTIATGNMTPSYQVVDGIIRPVYFYTVDISEFVVNKLKDRGSLSSRSFITNIQDFVVNLQRRLATPKDGHFNK</sequence>
<evidence type="ECO:0000259" key="1">
    <source>
        <dbReference type="Pfam" id="PF21570"/>
    </source>
</evidence>
<organism evidence="3 4">
    <name type="scientific">Acetobacterium woodii (strain ATCC 29683 / DSM 1030 / JCM 2381 / KCTC 1655 / WB1)</name>
    <dbReference type="NCBI Taxonomy" id="931626"/>
    <lineage>
        <taxon>Bacteria</taxon>
        <taxon>Bacillati</taxon>
        <taxon>Bacillota</taxon>
        <taxon>Clostridia</taxon>
        <taxon>Eubacteriales</taxon>
        <taxon>Eubacteriaceae</taxon>
        <taxon>Acetobacterium</taxon>
    </lineage>
</organism>
<evidence type="ECO:0000259" key="2">
    <source>
        <dbReference type="Pfam" id="PF21571"/>
    </source>
</evidence>
<evidence type="ECO:0008006" key="5">
    <source>
        <dbReference type="Google" id="ProtNLM"/>
    </source>
</evidence>
<keyword evidence="4" id="KW-1185">Reference proteome</keyword>
<feature type="domain" description="Arginine dihydrolase ArgZ/ArgE-like C-terminal second subdomain" evidence="1">
    <location>
        <begin position="137"/>
        <end position="353"/>
    </location>
</feature>
<name>H6LBZ6_ACEWD</name>